<proteinExistence type="predicted"/>
<accession>A0ABX3DT06</accession>
<gene>
    <name evidence="2" type="ORF">ATP06_0214900</name>
</gene>
<keyword evidence="3" id="KW-1185">Reference proteome</keyword>
<name>A0ABX3DT06_9PSEU</name>
<protein>
    <submittedName>
        <fullName evidence="2">Uncharacterized protein</fullName>
    </submittedName>
</protein>
<feature type="compositionally biased region" description="Pro residues" evidence="1">
    <location>
        <begin position="187"/>
        <end position="198"/>
    </location>
</feature>
<comment type="caution">
    <text evidence="2">The sequence shown here is derived from an EMBL/GenBank/DDBJ whole genome shotgun (WGS) entry which is preliminary data.</text>
</comment>
<dbReference type="Proteomes" id="UP000186883">
    <property type="component" value="Unassembled WGS sequence"/>
</dbReference>
<evidence type="ECO:0000256" key="1">
    <source>
        <dbReference type="SAM" id="MobiDB-lite"/>
    </source>
</evidence>
<evidence type="ECO:0000313" key="3">
    <source>
        <dbReference type="Proteomes" id="UP000186883"/>
    </source>
</evidence>
<organism evidence="2 3">
    <name type="scientific">Amycolatopsis regifaucium</name>
    <dbReference type="NCBI Taxonomy" id="546365"/>
    <lineage>
        <taxon>Bacteria</taxon>
        <taxon>Bacillati</taxon>
        <taxon>Actinomycetota</taxon>
        <taxon>Actinomycetes</taxon>
        <taxon>Pseudonocardiales</taxon>
        <taxon>Pseudonocardiaceae</taxon>
        <taxon>Amycolatopsis</taxon>
    </lineage>
</organism>
<reference evidence="2" key="1">
    <citation type="submission" date="2016-11" db="EMBL/GenBank/DDBJ databases">
        <title>Genome sequencing of Amycolatopsis regifaucium.</title>
        <authorList>
            <person name="Mayilraj S."/>
            <person name="Kaur N."/>
        </authorList>
    </citation>
    <scope>NUCLEOTIDE SEQUENCE [LARGE SCALE GENOMIC DNA]</scope>
    <source>
        <strain evidence="2">GY080</strain>
    </source>
</reference>
<dbReference type="EMBL" id="LOBU02000013">
    <property type="protein sequence ID" value="OKA07163.1"/>
    <property type="molecule type" value="Genomic_DNA"/>
</dbReference>
<feature type="compositionally biased region" description="Pro residues" evidence="1">
    <location>
        <begin position="88"/>
        <end position="102"/>
    </location>
</feature>
<evidence type="ECO:0000313" key="2">
    <source>
        <dbReference type="EMBL" id="OKA07163.1"/>
    </source>
</evidence>
<feature type="region of interest" description="Disordered" evidence="1">
    <location>
        <begin position="75"/>
        <end position="215"/>
    </location>
</feature>
<sequence length="215" mass="21593">MMAPFLASSARKGAIMYFTPARPRALALDPVDGRHVADVAGTQDISFEAPPSPVGATLLGYPVSKAAARKTLFPGRPIAASPGGSSGPPAPAGPPAGDPPPARSAGVLRGRGRKRSAARPCPAGRGEAGNNGTARTDRPEGTRAAPGLHRGLRTLRCPPAGTGAAHRRHPGGDAVPRLAVGPGDMRPSPPPTANPPPSCTTGTRTACFGRPVSPA</sequence>